<feature type="region of interest" description="Disordered" evidence="2">
    <location>
        <begin position="504"/>
        <end position="535"/>
    </location>
</feature>
<dbReference type="GO" id="GO:0008270">
    <property type="term" value="F:zinc ion binding"/>
    <property type="evidence" value="ECO:0007669"/>
    <property type="project" value="UniProtKB-KW"/>
</dbReference>
<dbReference type="AlphaFoldDB" id="V4M8Z1"/>
<feature type="compositionally biased region" description="Polar residues" evidence="2">
    <location>
        <begin position="19"/>
        <end position="34"/>
    </location>
</feature>
<evidence type="ECO:0000256" key="2">
    <source>
        <dbReference type="SAM" id="MobiDB-lite"/>
    </source>
</evidence>
<accession>V4M8Z1</accession>
<protein>
    <recommendedName>
        <fullName evidence="3">CCHC-type domain-containing protein</fullName>
    </recommendedName>
</protein>
<feature type="compositionally biased region" description="Basic residues" evidence="2">
    <location>
        <begin position="525"/>
        <end position="535"/>
    </location>
</feature>
<feature type="domain" description="CCHC-type" evidence="3">
    <location>
        <begin position="342"/>
        <end position="356"/>
    </location>
</feature>
<dbReference type="Gramene" id="ESQ51512">
    <property type="protein sequence ID" value="ESQ51512"/>
    <property type="gene ID" value="EUTSA_v10017861mg"/>
</dbReference>
<feature type="compositionally biased region" description="Low complexity" evidence="2">
    <location>
        <begin position="50"/>
        <end position="60"/>
    </location>
</feature>
<keyword evidence="1" id="KW-0479">Metal-binding</keyword>
<keyword evidence="1" id="KW-0863">Zinc-finger</keyword>
<gene>
    <name evidence="4" type="ORF">EUTSA_v10017861mg</name>
</gene>
<dbReference type="KEGG" id="eus:EUTSA_v10017861mg"/>
<evidence type="ECO:0000313" key="5">
    <source>
        <dbReference type="Proteomes" id="UP000030689"/>
    </source>
</evidence>
<dbReference type="GO" id="GO:0003676">
    <property type="term" value="F:nucleic acid binding"/>
    <property type="evidence" value="ECO:0007669"/>
    <property type="project" value="InterPro"/>
</dbReference>
<dbReference type="PANTHER" id="PTHR31286">
    <property type="entry name" value="GLYCINE-RICH CELL WALL STRUCTURAL PROTEIN 1.8-LIKE"/>
    <property type="match status" value="1"/>
</dbReference>
<name>V4M8Z1_EUTSA</name>
<dbReference type="PROSITE" id="PS50158">
    <property type="entry name" value="ZF_CCHC"/>
    <property type="match status" value="1"/>
</dbReference>
<keyword evidence="5" id="KW-1185">Reference proteome</keyword>
<organism evidence="4 5">
    <name type="scientific">Eutrema salsugineum</name>
    <name type="common">Saltwater cress</name>
    <name type="synonym">Sisymbrium salsugineum</name>
    <dbReference type="NCBI Taxonomy" id="72664"/>
    <lineage>
        <taxon>Eukaryota</taxon>
        <taxon>Viridiplantae</taxon>
        <taxon>Streptophyta</taxon>
        <taxon>Embryophyta</taxon>
        <taxon>Tracheophyta</taxon>
        <taxon>Spermatophyta</taxon>
        <taxon>Magnoliopsida</taxon>
        <taxon>eudicotyledons</taxon>
        <taxon>Gunneridae</taxon>
        <taxon>Pentapetalae</taxon>
        <taxon>rosids</taxon>
        <taxon>malvids</taxon>
        <taxon>Brassicales</taxon>
        <taxon>Brassicaceae</taxon>
        <taxon>Eutremeae</taxon>
        <taxon>Eutrema</taxon>
    </lineage>
</organism>
<evidence type="ECO:0000256" key="1">
    <source>
        <dbReference type="PROSITE-ProRule" id="PRU00047"/>
    </source>
</evidence>
<evidence type="ECO:0000259" key="3">
    <source>
        <dbReference type="PROSITE" id="PS50158"/>
    </source>
</evidence>
<reference evidence="4 5" key="1">
    <citation type="journal article" date="2013" name="Front. Plant Sci.">
        <title>The Reference Genome of the Halophytic Plant Eutrema salsugineum.</title>
        <authorList>
            <person name="Yang R."/>
            <person name="Jarvis D.E."/>
            <person name="Chen H."/>
            <person name="Beilstein M.A."/>
            <person name="Grimwood J."/>
            <person name="Jenkins J."/>
            <person name="Shu S."/>
            <person name="Prochnik S."/>
            <person name="Xin M."/>
            <person name="Ma C."/>
            <person name="Schmutz J."/>
            <person name="Wing R.A."/>
            <person name="Mitchell-Olds T."/>
            <person name="Schumaker K.S."/>
            <person name="Wang X."/>
        </authorList>
    </citation>
    <scope>NUCLEOTIDE SEQUENCE [LARGE SCALE GENOMIC DNA]</scope>
</reference>
<proteinExistence type="predicted"/>
<feature type="compositionally biased region" description="Basic and acidic residues" evidence="2">
    <location>
        <begin position="504"/>
        <end position="514"/>
    </location>
</feature>
<feature type="region of interest" description="Disordered" evidence="2">
    <location>
        <begin position="1"/>
        <end position="70"/>
    </location>
</feature>
<keyword evidence="1" id="KW-0862">Zinc</keyword>
<dbReference type="Proteomes" id="UP000030689">
    <property type="component" value="Unassembled WGS sequence"/>
</dbReference>
<dbReference type="InterPro" id="IPR001878">
    <property type="entry name" value="Znf_CCHC"/>
</dbReference>
<dbReference type="EMBL" id="KI517385">
    <property type="protein sequence ID" value="ESQ51512.1"/>
    <property type="molecule type" value="Genomic_DNA"/>
</dbReference>
<dbReference type="eggNOG" id="KOG1075">
    <property type="taxonomic scope" value="Eukaryota"/>
</dbReference>
<evidence type="ECO:0000313" key="4">
    <source>
        <dbReference type="EMBL" id="ESQ51512.1"/>
    </source>
</evidence>
<sequence>MDLSEFGTPFRKNLDKSTAALSTVKTTGKTSSETPDPRWPYLSRGTKKTSSPPAMSPAASLQTAKEDTHPVETTAKSFDLQASEPAENLSLDVTEQVEVSVAEGVFPSSKSADIALASQGKELHVVQAPIAPLKGAWAKKLSFSHASVPIPAASHEVQTDYWPSLSDSHAVRNRKQKISGTNAQQNPIVRMEDDLWLPWAAKMNPLSRNLYRATEPEYLEDGTPKVTIPQHVLLRGLENQKEYILGLWHVDDCLMFVASWTPEASLAIPETKTIPVWVTLKKIPNILYSIPGISHIASGLGAPMATNKPRLDPILMGEAKILVEVELTLSMVDVEYAWLPSKCSKCGRLGHKIKRCLQTGTGSQVVATTKEIVTENVLEVGIMMGSDSTSVPTDAFHSSISATVTNLEVIPSETIVLPSNESVSIDPTSTTIADEACLSVHTSKSILETIESPLLEVAQILSFPASARASVTVQRESAIQAEPCLGSIDLMTLSGKRILQERPVKPSTKAKEMDWQTIGGGGRGNRGRGKQGGRG</sequence>
<dbReference type="PANTHER" id="PTHR31286:SF133">
    <property type="entry name" value="TA11-LIKE NON-LTR RETROELEMENT PROTEIN-RELATED"/>
    <property type="match status" value="1"/>
</dbReference>
<dbReference type="InterPro" id="IPR040256">
    <property type="entry name" value="At4g02000-like"/>
</dbReference>